<gene>
    <name evidence="2" type="ORF">CFP56_002214</name>
</gene>
<keyword evidence="1" id="KW-0732">Signal</keyword>
<dbReference type="Proteomes" id="UP000237347">
    <property type="component" value="Unassembled WGS sequence"/>
</dbReference>
<dbReference type="AlphaFoldDB" id="A0AAW0M8D1"/>
<dbReference type="EMBL" id="PKMF04000010">
    <property type="protein sequence ID" value="KAK7859850.1"/>
    <property type="molecule type" value="Genomic_DNA"/>
</dbReference>
<evidence type="ECO:0000313" key="3">
    <source>
        <dbReference type="Proteomes" id="UP000237347"/>
    </source>
</evidence>
<feature type="chain" id="PRO_5043351099" evidence="1">
    <location>
        <begin position="24"/>
        <end position="157"/>
    </location>
</feature>
<evidence type="ECO:0000313" key="2">
    <source>
        <dbReference type="EMBL" id="KAK7859850.1"/>
    </source>
</evidence>
<proteinExistence type="predicted"/>
<comment type="caution">
    <text evidence="2">The sequence shown here is derived from an EMBL/GenBank/DDBJ whole genome shotgun (WGS) entry which is preliminary data.</text>
</comment>
<evidence type="ECO:0000256" key="1">
    <source>
        <dbReference type="SAM" id="SignalP"/>
    </source>
</evidence>
<dbReference type="GO" id="GO:0016301">
    <property type="term" value="F:kinase activity"/>
    <property type="evidence" value="ECO:0007669"/>
    <property type="project" value="UniProtKB-KW"/>
</dbReference>
<accession>A0AAW0M8D1</accession>
<reference evidence="2 3" key="1">
    <citation type="journal article" date="2018" name="Sci. Data">
        <title>The draft genome sequence of cork oak.</title>
        <authorList>
            <person name="Ramos A.M."/>
            <person name="Usie A."/>
            <person name="Barbosa P."/>
            <person name="Barros P.M."/>
            <person name="Capote T."/>
            <person name="Chaves I."/>
            <person name="Simoes F."/>
            <person name="Abreu I."/>
            <person name="Carrasquinho I."/>
            <person name="Faro C."/>
            <person name="Guimaraes J.B."/>
            <person name="Mendonca D."/>
            <person name="Nobrega F."/>
            <person name="Rodrigues L."/>
            <person name="Saibo N.J.M."/>
            <person name="Varela M.C."/>
            <person name="Egas C."/>
            <person name="Matos J."/>
            <person name="Miguel C.M."/>
            <person name="Oliveira M.M."/>
            <person name="Ricardo C.P."/>
            <person name="Goncalves S."/>
        </authorList>
    </citation>
    <scope>NUCLEOTIDE SEQUENCE [LARGE SCALE GENOMIC DNA]</scope>
    <source>
        <strain evidence="3">cv. HL8</strain>
    </source>
</reference>
<sequence length="157" mass="18043">MAYVTLFVFFLLTHLLLLHSAEGVDRTYPDCSPSNCGKFGIISFRFTNISHRLCGVLPVNCDETPPTIRLPLELRSGKSKEVLNISKTNSIQSIRVKDFSLLEYLNTNKCQYLTNFTLPNTPFLFFELTTPNLTLFKCNHTPNTTSPRNYIYELRRL</sequence>
<keyword evidence="3" id="KW-1185">Reference proteome</keyword>
<organism evidence="2 3">
    <name type="scientific">Quercus suber</name>
    <name type="common">Cork oak</name>
    <dbReference type="NCBI Taxonomy" id="58331"/>
    <lineage>
        <taxon>Eukaryota</taxon>
        <taxon>Viridiplantae</taxon>
        <taxon>Streptophyta</taxon>
        <taxon>Embryophyta</taxon>
        <taxon>Tracheophyta</taxon>
        <taxon>Spermatophyta</taxon>
        <taxon>Magnoliopsida</taxon>
        <taxon>eudicotyledons</taxon>
        <taxon>Gunneridae</taxon>
        <taxon>Pentapetalae</taxon>
        <taxon>rosids</taxon>
        <taxon>fabids</taxon>
        <taxon>Fagales</taxon>
        <taxon>Fagaceae</taxon>
        <taxon>Quercus</taxon>
    </lineage>
</organism>
<protein>
    <submittedName>
        <fullName evidence="2">Leaf rust 10 disease-resistance locus receptor-like protein kinase-like 1.1</fullName>
    </submittedName>
</protein>
<name>A0AAW0M8D1_QUESU</name>
<feature type="signal peptide" evidence="1">
    <location>
        <begin position="1"/>
        <end position="23"/>
    </location>
</feature>